<feature type="signal peptide" evidence="1">
    <location>
        <begin position="1"/>
        <end position="17"/>
    </location>
</feature>
<dbReference type="Pfam" id="PF07686">
    <property type="entry name" value="V-set"/>
    <property type="match status" value="1"/>
</dbReference>
<evidence type="ECO:0000259" key="2">
    <source>
        <dbReference type="PROSITE" id="PS50835"/>
    </source>
</evidence>
<name>A0A6J8CR01_MYTCO</name>
<protein>
    <recommendedName>
        <fullName evidence="2">Ig-like domain-containing protein</fullName>
    </recommendedName>
</protein>
<proteinExistence type="predicted"/>
<dbReference type="InterPro" id="IPR003598">
    <property type="entry name" value="Ig_sub2"/>
</dbReference>
<dbReference type="Proteomes" id="UP000507470">
    <property type="component" value="Unassembled WGS sequence"/>
</dbReference>
<dbReference type="SMART" id="SM00409">
    <property type="entry name" value="IG"/>
    <property type="match status" value="1"/>
</dbReference>
<dbReference type="InterPro" id="IPR003599">
    <property type="entry name" value="Ig_sub"/>
</dbReference>
<evidence type="ECO:0000313" key="3">
    <source>
        <dbReference type="EMBL" id="CAC5398345.1"/>
    </source>
</evidence>
<evidence type="ECO:0000313" key="4">
    <source>
        <dbReference type="Proteomes" id="UP000507470"/>
    </source>
</evidence>
<sequence>MWKLTVSCLSLLGYSVCNIIPRYEIQGTSVLLDCRIASTEGNSVEWRRPHEEGTLYAESEHSNTKLPQDLKSRIFVTGDHSNGHFDLRIVNAQLSDEGLYNCSVQNGNTIRSFNLTFPALLTSTDASYNRYMLIDSELQKLFVGQMNTVCIIELSDVVYPVNSKNIDFPPKPIS</sequence>
<dbReference type="OrthoDB" id="7225082at2759"/>
<dbReference type="InterPro" id="IPR007110">
    <property type="entry name" value="Ig-like_dom"/>
</dbReference>
<dbReference type="PROSITE" id="PS50835">
    <property type="entry name" value="IG_LIKE"/>
    <property type="match status" value="1"/>
</dbReference>
<feature type="chain" id="PRO_5026871473" description="Ig-like domain-containing protein" evidence="1">
    <location>
        <begin position="18"/>
        <end position="174"/>
    </location>
</feature>
<gene>
    <name evidence="3" type="ORF">MCOR_32724</name>
</gene>
<dbReference type="EMBL" id="CACVKT020005897">
    <property type="protein sequence ID" value="CAC5398345.1"/>
    <property type="molecule type" value="Genomic_DNA"/>
</dbReference>
<dbReference type="Gene3D" id="2.60.40.10">
    <property type="entry name" value="Immunoglobulins"/>
    <property type="match status" value="1"/>
</dbReference>
<feature type="domain" description="Ig-like" evidence="2">
    <location>
        <begin position="26"/>
        <end position="116"/>
    </location>
</feature>
<dbReference type="SMART" id="SM00406">
    <property type="entry name" value="IGv"/>
    <property type="match status" value="1"/>
</dbReference>
<accession>A0A6J8CR01</accession>
<evidence type="ECO:0000256" key="1">
    <source>
        <dbReference type="SAM" id="SignalP"/>
    </source>
</evidence>
<dbReference type="SMART" id="SM00408">
    <property type="entry name" value="IGc2"/>
    <property type="match status" value="1"/>
</dbReference>
<dbReference type="SUPFAM" id="SSF48726">
    <property type="entry name" value="Immunoglobulin"/>
    <property type="match status" value="1"/>
</dbReference>
<dbReference type="InterPro" id="IPR013783">
    <property type="entry name" value="Ig-like_fold"/>
</dbReference>
<keyword evidence="4" id="KW-1185">Reference proteome</keyword>
<dbReference type="InterPro" id="IPR013106">
    <property type="entry name" value="Ig_V-set"/>
</dbReference>
<dbReference type="InterPro" id="IPR036179">
    <property type="entry name" value="Ig-like_dom_sf"/>
</dbReference>
<dbReference type="AlphaFoldDB" id="A0A6J8CR01"/>
<reference evidence="3 4" key="1">
    <citation type="submission" date="2020-06" db="EMBL/GenBank/DDBJ databases">
        <authorList>
            <person name="Li R."/>
            <person name="Bekaert M."/>
        </authorList>
    </citation>
    <scope>NUCLEOTIDE SEQUENCE [LARGE SCALE GENOMIC DNA]</scope>
    <source>
        <strain evidence="4">wild</strain>
    </source>
</reference>
<organism evidence="3 4">
    <name type="scientific">Mytilus coruscus</name>
    <name type="common">Sea mussel</name>
    <dbReference type="NCBI Taxonomy" id="42192"/>
    <lineage>
        <taxon>Eukaryota</taxon>
        <taxon>Metazoa</taxon>
        <taxon>Spiralia</taxon>
        <taxon>Lophotrochozoa</taxon>
        <taxon>Mollusca</taxon>
        <taxon>Bivalvia</taxon>
        <taxon>Autobranchia</taxon>
        <taxon>Pteriomorphia</taxon>
        <taxon>Mytilida</taxon>
        <taxon>Mytiloidea</taxon>
        <taxon>Mytilidae</taxon>
        <taxon>Mytilinae</taxon>
        <taxon>Mytilus</taxon>
    </lineage>
</organism>
<keyword evidence="1" id="KW-0732">Signal</keyword>